<organism evidence="1 2">
    <name type="scientific">Vibrio phage phiV141</name>
    <dbReference type="NCBI Taxonomy" id="2723905"/>
    <lineage>
        <taxon>Viruses</taxon>
        <taxon>Duplodnaviria</taxon>
        <taxon>Heunggongvirae</taxon>
        <taxon>Uroviricota</taxon>
        <taxon>Caudoviricetes</taxon>
        <taxon>Autographivirales</taxon>
        <taxon>Autographivirales incertae sedis</taxon>
        <taxon>Fujianvirus</taxon>
        <taxon>Fujianvirus V141</taxon>
    </lineage>
</organism>
<keyword evidence="2" id="KW-1185">Reference proteome</keyword>
<dbReference type="EMBL" id="MT227925">
    <property type="protein sequence ID" value="QMP18270.1"/>
    <property type="molecule type" value="Genomic_DNA"/>
</dbReference>
<protein>
    <submittedName>
        <fullName evidence="1">Uncharacterized protein</fullName>
    </submittedName>
</protein>
<sequence>MDTKVEQEVFGLDMSNPDGLDDLLDHIHDEEVELTNED</sequence>
<evidence type="ECO:0000313" key="1">
    <source>
        <dbReference type="EMBL" id="QMP18270.1"/>
    </source>
</evidence>
<proteinExistence type="predicted"/>
<dbReference type="Proteomes" id="UP000514515">
    <property type="component" value="Segment"/>
</dbReference>
<gene>
    <name evidence="1" type="ORF">phiV141_13</name>
</gene>
<accession>A0A7D7IB81</accession>
<reference evidence="1 2" key="1">
    <citation type="submission" date="2020-03" db="EMBL/GenBank/DDBJ databases">
        <authorList>
            <person name="Chen G."/>
            <person name="Lin M."/>
            <person name="Fu H."/>
        </authorList>
    </citation>
    <scope>NUCLEOTIDE SEQUENCE [LARGE SCALE GENOMIC DNA]</scope>
</reference>
<evidence type="ECO:0000313" key="2">
    <source>
        <dbReference type="Proteomes" id="UP000514515"/>
    </source>
</evidence>
<name>A0A7D7IB81_9CAUD</name>